<sequence length="149" mass="15850">ARVLPRGHPWSLHLLSPRLPAGQVRAQRIRQDGPAQPGAHCPFRHRRQPRDLSHHRQDQLALVEAAHAVALLPHCAPLSPAADTAPFQVAHPVPGTRPRGGSVRPGSSRGQGGRADDQPGCEGSDAGGRRSDAGAPPVHLLRLCIRGDL</sequence>
<feature type="compositionally biased region" description="Low complexity" evidence="1">
    <location>
        <begin position="92"/>
        <end position="108"/>
    </location>
</feature>
<name>A0A382QQ22_9ZZZZ</name>
<accession>A0A382QQ22</accession>
<feature type="region of interest" description="Disordered" evidence="1">
    <location>
        <begin position="80"/>
        <end position="137"/>
    </location>
</feature>
<feature type="non-terminal residue" evidence="2">
    <location>
        <position position="1"/>
    </location>
</feature>
<evidence type="ECO:0000256" key="1">
    <source>
        <dbReference type="SAM" id="MobiDB-lite"/>
    </source>
</evidence>
<organism evidence="2">
    <name type="scientific">marine metagenome</name>
    <dbReference type="NCBI Taxonomy" id="408172"/>
    <lineage>
        <taxon>unclassified sequences</taxon>
        <taxon>metagenomes</taxon>
        <taxon>ecological metagenomes</taxon>
    </lineage>
</organism>
<feature type="non-terminal residue" evidence="2">
    <location>
        <position position="149"/>
    </location>
</feature>
<reference evidence="2" key="1">
    <citation type="submission" date="2018-05" db="EMBL/GenBank/DDBJ databases">
        <authorList>
            <person name="Lanie J.A."/>
            <person name="Ng W.-L."/>
            <person name="Kazmierczak K.M."/>
            <person name="Andrzejewski T.M."/>
            <person name="Davidsen T.M."/>
            <person name="Wayne K.J."/>
            <person name="Tettelin H."/>
            <person name="Glass J.I."/>
            <person name="Rusch D."/>
            <person name="Podicherti R."/>
            <person name="Tsui H.-C.T."/>
            <person name="Winkler M.E."/>
        </authorList>
    </citation>
    <scope>NUCLEOTIDE SEQUENCE</scope>
</reference>
<dbReference type="EMBL" id="UINC01116107">
    <property type="protein sequence ID" value="SVC87619.1"/>
    <property type="molecule type" value="Genomic_DNA"/>
</dbReference>
<feature type="region of interest" description="Disordered" evidence="1">
    <location>
        <begin position="29"/>
        <end position="57"/>
    </location>
</feature>
<evidence type="ECO:0000313" key="2">
    <source>
        <dbReference type="EMBL" id="SVC87619.1"/>
    </source>
</evidence>
<dbReference type="AlphaFoldDB" id="A0A382QQ22"/>
<proteinExistence type="predicted"/>
<gene>
    <name evidence="2" type="ORF">METZ01_LOCUS340473</name>
</gene>
<protein>
    <submittedName>
        <fullName evidence="2">Uncharacterized protein</fullName>
    </submittedName>
</protein>